<reference evidence="1" key="1">
    <citation type="submission" date="2014-12" db="EMBL/GenBank/DDBJ databases">
        <title>Insight into the proteome of Arion vulgaris.</title>
        <authorList>
            <person name="Aradska J."/>
            <person name="Bulat T."/>
            <person name="Smidak R."/>
            <person name="Sarate P."/>
            <person name="Gangsoo J."/>
            <person name="Sialana F."/>
            <person name="Bilban M."/>
            <person name="Lubec G."/>
        </authorList>
    </citation>
    <scope>NUCLEOTIDE SEQUENCE</scope>
    <source>
        <tissue evidence="1">Skin</tissue>
    </source>
</reference>
<gene>
    <name evidence="1" type="primary">ORF61492</name>
</gene>
<protein>
    <submittedName>
        <fullName evidence="1">Uncharacterized protein</fullName>
    </submittedName>
</protein>
<organism evidence="1">
    <name type="scientific">Arion vulgaris</name>
    <dbReference type="NCBI Taxonomy" id="1028688"/>
    <lineage>
        <taxon>Eukaryota</taxon>
        <taxon>Metazoa</taxon>
        <taxon>Spiralia</taxon>
        <taxon>Lophotrochozoa</taxon>
        <taxon>Mollusca</taxon>
        <taxon>Gastropoda</taxon>
        <taxon>Heterobranchia</taxon>
        <taxon>Euthyneura</taxon>
        <taxon>Panpulmonata</taxon>
        <taxon>Eupulmonata</taxon>
        <taxon>Stylommatophora</taxon>
        <taxon>Helicina</taxon>
        <taxon>Arionoidea</taxon>
        <taxon>Arionidae</taxon>
        <taxon>Arion</taxon>
    </lineage>
</organism>
<sequence length="57" mass="6514">MWWLPHTTWICNGYPTQPGYVVAMKLAHAYIGYIWTLWKPQVPDCVGLSSLAPNSLH</sequence>
<name>A0A0B6ZEV2_9EUPU</name>
<dbReference type="AlphaFoldDB" id="A0A0B6ZEV2"/>
<dbReference type="EMBL" id="HACG01020279">
    <property type="protein sequence ID" value="CEK67144.1"/>
    <property type="molecule type" value="Transcribed_RNA"/>
</dbReference>
<evidence type="ECO:0000313" key="1">
    <source>
        <dbReference type="EMBL" id="CEK67144.1"/>
    </source>
</evidence>
<proteinExistence type="predicted"/>
<accession>A0A0B6ZEV2</accession>